<keyword evidence="3" id="KW-0813">Transport</keyword>
<comment type="similarity">
    <text evidence="2">Belongs to the otopetrin family.</text>
</comment>
<keyword evidence="5 11" id="KW-0812">Transmembrane</keyword>
<feature type="transmembrane region" description="Helical" evidence="11">
    <location>
        <begin position="267"/>
        <end position="288"/>
    </location>
</feature>
<sequence length="496" mass="55984">MGTDMIDNGEQAPVNTTLNGVSQEIKDIVDEIMYPLPSSIMTESHAGANKVLSNKRHKNSEVASRQYGINIFIVGLLLMFATHLRITGVAESQRLIFLIVLMLTQVLWMTFYMAIGNRKKWAVVEKDGHAGARWLKCGIGLFAGTTIIMHALKLGYFIGYAKCKSLIEGIYPVTHIIHTVFQVYFLWRHSKDVIKSFKIVERFGLIHSVCTNLLLWASAVATESDHQLEGHMGRLTSLGFVNISLHEEHIMCNCTTDLCASFKKGIYYIYPFYIEYQILASAMLYVLWKNIGNSLEHYHRPKLNFRGVVPGTLLGFSVLAATIATVAIYLLNIGRTKNDSESALRIYYLYSITVLSFMCIVSVIGLAIYKLETTAIVKEDSPSVKLDKDLLVGSAIGSWITSWCSIIAIIVAENHPDYIWYNLPYSILVILEKTEFRTGNEDQMKNRNLKESNRNTKQQNFVFLDDMPQNSSARFKKATLRNITIALFLCNISVSI</sequence>
<feature type="transmembrane region" description="Helical" evidence="11">
    <location>
        <begin position="390"/>
        <end position="412"/>
    </location>
</feature>
<evidence type="ECO:0008006" key="14">
    <source>
        <dbReference type="Google" id="ProtNLM"/>
    </source>
</evidence>
<keyword evidence="8" id="KW-0406">Ion transport</keyword>
<dbReference type="Pfam" id="PF03189">
    <property type="entry name" value="Otopetrin"/>
    <property type="match status" value="2"/>
</dbReference>
<feature type="transmembrane region" description="Helical" evidence="11">
    <location>
        <begin position="96"/>
        <end position="116"/>
    </location>
</feature>
<keyword evidence="4" id="KW-1003">Cell membrane</keyword>
<dbReference type="InterPro" id="IPR004878">
    <property type="entry name" value="Otopetrin"/>
</dbReference>
<protein>
    <recommendedName>
        <fullName evidence="14">Otopetrin-1</fullName>
    </recommendedName>
</protein>
<evidence type="ECO:0000256" key="3">
    <source>
        <dbReference type="ARBA" id="ARBA00022448"/>
    </source>
</evidence>
<evidence type="ECO:0000256" key="10">
    <source>
        <dbReference type="ARBA" id="ARBA00023303"/>
    </source>
</evidence>
<accession>A0A8J6K8S2</accession>
<evidence type="ECO:0000256" key="4">
    <source>
        <dbReference type="ARBA" id="ARBA00022475"/>
    </source>
</evidence>
<evidence type="ECO:0000256" key="8">
    <source>
        <dbReference type="ARBA" id="ARBA00023065"/>
    </source>
</evidence>
<feature type="transmembrane region" description="Helical" evidence="11">
    <location>
        <begin position="67"/>
        <end position="84"/>
    </location>
</feature>
<dbReference type="GO" id="GO:0015252">
    <property type="term" value="F:proton channel activity"/>
    <property type="evidence" value="ECO:0007669"/>
    <property type="project" value="InterPro"/>
</dbReference>
<comment type="caution">
    <text evidence="12">The sequence shown here is derived from an EMBL/GenBank/DDBJ whole genome shotgun (WGS) entry which is preliminary data.</text>
</comment>
<evidence type="ECO:0000256" key="1">
    <source>
        <dbReference type="ARBA" id="ARBA00004651"/>
    </source>
</evidence>
<gene>
    <name evidence="12" type="ORF">GDO78_011642</name>
</gene>
<dbReference type="EMBL" id="WNTK01000007">
    <property type="protein sequence ID" value="KAG9479719.1"/>
    <property type="molecule type" value="Genomic_DNA"/>
</dbReference>
<evidence type="ECO:0000256" key="9">
    <source>
        <dbReference type="ARBA" id="ARBA00023136"/>
    </source>
</evidence>
<keyword evidence="13" id="KW-1185">Reference proteome</keyword>
<evidence type="ECO:0000256" key="11">
    <source>
        <dbReference type="SAM" id="Phobius"/>
    </source>
</evidence>
<keyword evidence="10" id="KW-0407">Ion channel</keyword>
<dbReference type="OrthoDB" id="6429739at2759"/>
<evidence type="ECO:0000313" key="13">
    <source>
        <dbReference type="Proteomes" id="UP000770717"/>
    </source>
</evidence>
<dbReference type="PANTHER" id="PTHR21522:SF66">
    <property type="entry name" value="OTOPETRIN-1 GENE 2"/>
    <property type="match status" value="1"/>
</dbReference>
<keyword evidence="6" id="KW-0375">Hydrogen ion transport</keyword>
<feature type="transmembrane region" description="Helical" evidence="11">
    <location>
        <begin position="137"/>
        <end position="158"/>
    </location>
</feature>
<dbReference type="GO" id="GO:0005886">
    <property type="term" value="C:plasma membrane"/>
    <property type="evidence" value="ECO:0007669"/>
    <property type="project" value="UniProtKB-SubCell"/>
</dbReference>
<feature type="transmembrane region" description="Helical" evidence="11">
    <location>
        <begin position="346"/>
        <end position="369"/>
    </location>
</feature>
<proteinExistence type="inferred from homology"/>
<keyword evidence="7 11" id="KW-1133">Transmembrane helix</keyword>
<name>A0A8J6K8S2_ELECQ</name>
<evidence type="ECO:0000256" key="5">
    <source>
        <dbReference type="ARBA" id="ARBA00022692"/>
    </source>
</evidence>
<organism evidence="12 13">
    <name type="scientific">Eleutherodactylus coqui</name>
    <name type="common">Puerto Rican coqui</name>
    <dbReference type="NCBI Taxonomy" id="57060"/>
    <lineage>
        <taxon>Eukaryota</taxon>
        <taxon>Metazoa</taxon>
        <taxon>Chordata</taxon>
        <taxon>Craniata</taxon>
        <taxon>Vertebrata</taxon>
        <taxon>Euteleostomi</taxon>
        <taxon>Amphibia</taxon>
        <taxon>Batrachia</taxon>
        <taxon>Anura</taxon>
        <taxon>Neobatrachia</taxon>
        <taxon>Hyloidea</taxon>
        <taxon>Eleutherodactylidae</taxon>
        <taxon>Eleutherodactylinae</taxon>
        <taxon>Eleutherodactylus</taxon>
        <taxon>Eleutherodactylus</taxon>
    </lineage>
</organism>
<keyword evidence="9 11" id="KW-0472">Membrane</keyword>
<dbReference type="Proteomes" id="UP000770717">
    <property type="component" value="Unassembled WGS sequence"/>
</dbReference>
<feature type="transmembrane region" description="Helical" evidence="11">
    <location>
        <begin position="308"/>
        <end position="331"/>
    </location>
</feature>
<dbReference type="GO" id="GO:0042472">
    <property type="term" value="P:inner ear morphogenesis"/>
    <property type="evidence" value="ECO:0007669"/>
    <property type="project" value="TreeGrafter"/>
</dbReference>
<dbReference type="PANTHER" id="PTHR21522">
    <property type="entry name" value="PROTON CHANNEL OTOP"/>
    <property type="match status" value="1"/>
</dbReference>
<feature type="transmembrane region" description="Helical" evidence="11">
    <location>
        <begin position="170"/>
        <end position="187"/>
    </location>
</feature>
<evidence type="ECO:0000256" key="7">
    <source>
        <dbReference type="ARBA" id="ARBA00022989"/>
    </source>
</evidence>
<evidence type="ECO:0000256" key="2">
    <source>
        <dbReference type="ARBA" id="ARBA00006513"/>
    </source>
</evidence>
<evidence type="ECO:0000256" key="6">
    <source>
        <dbReference type="ARBA" id="ARBA00022781"/>
    </source>
</evidence>
<comment type="subcellular location">
    <subcellularLocation>
        <location evidence="1">Cell membrane</location>
        <topology evidence="1">Multi-pass membrane protein</topology>
    </subcellularLocation>
</comment>
<reference evidence="12" key="1">
    <citation type="thesis" date="2020" institute="ProQuest LLC" country="789 East Eisenhower Parkway, Ann Arbor, MI, USA">
        <title>Comparative Genomics and Chromosome Evolution.</title>
        <authorList>
            <person name="Mudd A.B."/>
        </authorList>
    </citation>
    <scope>NUCLEOTIDE SEQUENCE</scope>
    <source>
        <strain evidence="12">HN-11 Male</strain>
        <tissue evidence="12">Kidney and liver</tissue>
    </source>
</reference>
<evidence type="ECO:0000313" key="12">
    <source>
        <dbReference type="EMBL" id="KAG9479719.1"/>
    </source>
</evidence>
<dbReference type="AlphaFoldDB" id="A0A8J6K8S2"/>